<comment type="caution">
    <text evidence="2">The sequence shown here is derived from an EMBL/GenBank/DDBJ whole genome shotgun (WGS) entry which is preliminary data.</text>
</comment>
<evidence type="ECO:0000256" key="1">
    <source>
        <dbReference type="SAM" id="SignalP"/>
    </source>
</evidence>
<keyword evidence="1" id="KW-0732">Signal</keyword>
<gene>
    <name evidence="2" type="ORF">CC785_15485</name>
</gene>
<feature type="signal peptide" evidence="1">
    <location>
        <begin position="1"/>
        <end position="20"/>
    </location>
</feature>
<reference evidence="2" key="1">
    <citation type="submission" date="2018-07" db="EMBL/GenBank/DDBJ databases">
        <authorList>
            <person name="Ashton P.M."/>
            <person name="Dallman T."/>
            <person name="Nair S."/>
            <person name="De Pinna E."/>
            <person name="Peters T."/>
            <person name="Grant K."/>
        </authorList>
    </citation>
    <scope>NUCLEOTIDE SEQUENCE</scope>
    <source>
        <strain evidence="2">350641</strain>
    </source>
</reference>
<evidence type="ECO:0000313" key="2">
    <source>
        <dbReference type="EMBL" id="EDI0570604.1"/>
    </source>
</evidence>
<dbReference type="AlphaFoldDB" id="A0A636K0R2"/>
<protein>
    <submittedName>
        <fullName evidence="2">Uncharacterized protein</fullName>
    </submittedName>
</protein>
<sequence length="168" mass="18435">MKISAFLIVAGLLFSAGAIAKPEAAGWRVGEEGGWREIFTTNNEGYTINFTCDMGAKEGTEDHAAGRVLYVSGGREGKKIDASTKWSMESMPNVITLKMGDNSYNIENQATAPARREWYRFWNDTVKSASKTVDVYVDGRNVTSFNLSGIADIYKTAPQDGCLKKDTN</sequence>
<feature type="chain" id="PRO_5024933432" evidence="1">
    <location>
        <begin position="21"/>
        <end position="168"/>
    </location>
</feature>
<accession>A0A636K0R2</accession>
<organism evidence="2">
    <name type="scientific">Salmonella enterica subsp. enterica serovar Berkeley</name>
    <dbReference type="NCBI Taxonomy" id="1965103"/>
    <lineage>
        <taxon>Bacteria</taxon>
        <taxon>Pseudomonadati</taxon>
        <taxon>Pseudomonadota</taxon>
        <taxon>Gammaproteobacteria</taxon>
        <taxon>Enterobacterales</taxon>
        <taxon>Enterobacteriaceae</taxon>
        <taxon>Salmonella</taxon>
    </lineage>
</organism>
<dbReference type="EMBL" id="AAMJRQ010000020">
    <property type="protein sequence ID" value="EDI0570604.1"/>
    <property type="molecule type" value="Genomic_DNA"/>
</dbReference>
<proteinExistence type="predicted"/>
<name>A0A636K0R2_SALET</name>